<dbReference type="CDD" id="cd13318">
    <property type="entry name" value="PH_IQSEC"/>
    <property type="match status" value="1"/>
</dbReference>
<dbReference type="GO" id="GO:0032012">
    <property type="term" value="P:regulation of ARF protein signal transduction"/>
    <property type="evidence" value="ECO:0007669"/>
    <property type="project" value="InterPro"/>
</dbReference>
<feature type="region of interest" description="Disordered" evidence="6">
    <location>
        <begin position="287"/>
        <end position="428"/>
    </location>
</feature>
<organism evidence="8 9">
    <name type="scientific">Eptatretus burgeri</name>
    <name type="common">Inshore hagfish</name>
    <dbReference type="NCBI Taxonomy" id="7764"/>
    <lineage>
        <taxon>Eukaryota</taxon>
        <taxon>Metazoa</taxon>
        <taxon>Chordata</taxon>
        <taxon>Craniata</taxon>
        <taxon>Vertebrata</taxon>
        <taxon>Cyclostomata</taxon>
        <taxon>Myxini</taxon>
        <taxon>Myxiniformes</taxon>
        <taxon>Myxinidae</taxon>
        <taxon>Eptatretinae</taxon>
        <taxon>Eptatretus</taxon>
    </lineage>
</organism>
<dbReference type="InterPro" id="IPR033742">
    <property type="entry name" value="IQSEC_PH"/>
</dbReference>
<accession>A0A8C4WWB2</accession>
<feature type="region of interest" description="Disordered" evidence="6">
    <location>
        <begin position="729"/>
        <end position="758"/>
    </location>
</feature>
<feature type="compositionally biased region" description="Basic residues" evidence="6">
    <location>
        <begin position="953"/>
        <end position="962"/>
    </location>
</feature>
<evidence type="ECO:0000256" key="1">
    <source>
        <dbReference type="ARBA" id="ARBA00004496"/>
    </source>
</evidence>
<sequence length="962" mass="105071">MWRLKVLCMDYWYSLCPHYKGYLSKSVDTDTRPAETTGISSDAPSASHQDSSTIPPAVCCPQRDAPNGTVVKRRVSCPRSSSVLRSGVAEEGASCRKHSASQSYELSADLQDKQVEVLERKYGGHYVSRRAATTIQAAYRQYQMQRQFRRLRDSVCENRVSKGIGMRMQLPAEASERPAAPQVHDEGNGSGTGGERAMMVTMVTARQTCVAGESGASRDALLELETAFSEQVRSLAASIDDALAGQSCDGTTTEAGTGTKIGDDGLASSYSDVTLFIDEDAITPPSAAGQLTTRLTTGPTASATKPLHAIGTKPQVDTGLPDLKDSTFSQLNSPPNPANESSSTGEAALSQATPSSGAVRINGSGIGQQIRADSDASDNESANSTSNSNETINFSSETSSHDGATRDAGVVRPGYHKDAQGGCDSPAFSNDISRKRQYRIGLNFFNKCVVDEMDFSGMELDEALRMFQAHIRVQGEAQKVERLIEAFSQRYCICNPGMVKDFQNPDTIFILAFAVVLLNTDMYSPNVKPERKMKLEDFVKNLRGVDDGADIPRHVLVGIYERIRRNELRTNDDHTSQVANVEKTIMGKKPVLCLPHRRLVCYCRLYEVPEPSRPQRLGLHQREVFLFNDLLVVTKILHKKKHVMMYSFRQSFSLYGMQVHLFENPCYQNGMRLLSALPGADTELLTTYNAANAEDRKKIVEDLQECIAEVHEMEKYRIEVELEKQKGIVGRQPQGQGLTGKVDGTNGSARPRGSLDDSCIVSEGLKRTALSNSLRDLSGEGKRGRHGTTHTPEGHSENTTTSATSPHQKLSTCKSERSSPRRVSNSSSLQITDFGHKPLGLTYSQAPDFGHPEYFPLPSINSQPPSPGPAAWCRPQISTQKNRWPLVSLDSRPPAPPPVSSKPKYFGHAMSSASCGIPLPYAGSVTLPHTPQSGDICKDNLQTSPQPSSPSLQKHHSGKKIL</sequence>
<dbReference type="GeneTree" id="ENSGT00940000156915"/>
<dbReference type="Proteomes" id="UP000694388">
    <property type="component" value="Unplaced"/>
</dbReference>
<evidence type="ECO:0000313" key="8">
    <source>
        <dbReference type="Ensembl" id="ENSEBUP00000015078.1"/>
    </source>
</evidence>
<dbReference type="PROSITE" id="PS50096">
    <property type="entry name" value="IQ"/>
    <property type="match status" value="1"/>
</dbReference>
<reference evidence="8" key="1">
    <citation type="submission" date="2025-08" db="UniProtKB">
        <authorList>
            <consortium name="Ensembl"/>
        </authorList>
    </citation>
    <scope>IDENTIFICATION</scope>
</reference>
<evidence type="ECO:0000313" key="9">
    <source>
        <dbReference type="Proteomes" id="UP000694388"/>
    </source>
</evidence>
<feature type="compositionally biased region" description="Low complexity" evidence="6">
    <location>
        <begin position="379"/>
        <end position="398"/>
    </location>
</feature>
<dbReference type="GO" id="GO:0005085">
    <property type="term" value="F:guanyl-nucleotide exchange factor activity"/>
    <property type="evidence" value="ECO:0007669"/>
    <property type="project" value="InterPro"/>
</dbReference>
<keyword evidence="4" id="KW-0597">Phosphoprotein</keyword>
<dbReference type="Pfam" id="PF16453">
    <property type="entry name" value="IQ_SEC7_PH"/>
    <property type="match status" value="1"/>
</dbReference>
<dbReference type="SMART" id="SM00222">
    <property type="entry name" value="Sec7"/>
    <property type="match status" value="1"/>
</dbReference>
<dbReference type="InterPro" id="IPR011993">
    <property type="entry name" value="PH-like_dom_sf"/>
</dbReference>
<reference evidence="8" key="2">
    <citation type="submission" date="2025-09" db="UniProtKB">
        <authorList>
            <consortium name="Ensembl"/>
        </authorList>
    </citation>
    <scope>IDENTIFICATION</scope>
</reference>
<dbReference type="SUPFAM" id="SSF48425">
    <property type="entry name" value="Sec7 domain"/>
    <property type="match status" value="1"/>
</dbReference>
<name>A0A8C4WWB2_EPTBU</name>
<evidence type="ECO:0000256" key="2">
    <source>
        <dbReference type="ARBA" id="ARBA00006248"/>
    </source>
</evidence>
<dbReference type="Pfam" id="PF01369">
    <property type="entry name" value="Sec7"/>
    <property type="match status" value="1"/>
</dbReference>
<dbReference type="FunFam" id="1.10.1000.11:FF:000001">
    <property type="entry name" value="IQ motif and SEC7 domain-containing protein 1"/>
    <property type="match status" value="1"/>
</dbReference>
<dbReference type="Ensembl" id="ENSEBUT00000015654.1">
    <property type="protein sequence ID" value="ENSEBUP00000015078.1"/>
    <property type="gene ID" value="ENSEBUG00000009504.1"/>
</dbReference>
<dbReference type="GO" id="GO:0030036">
    <property type="term" value="P:actin cytoskeleton organization"/>
    <property type="evidence" value="ECO:0007669"/>
    <property type="project" value="TreeGrafter"/>
</dbReference>
<keyword evidence="9" id="KW-1185">Reference proteome</keyword>
<dbReference type="PROSITE" id="PS50190">
    <property type="entry name" value="SEC7"/>
    <property type="match status" value="1"/>
</dbReference>
<feature type="compositionally biased region" description="Polar residues" evidence="6">
    <location>
        <begin position="37"/>
        <end position="54"/>
    </location>
</feature>
<dbReference type="AlphaFoldDB" id="A0A8C4WWB2"/>
<feature type="region of interest" description="Disordered" evidence="6">
    <location>
        <begin position="771"/>
        <end position="837"/>
    </location>
</feature>
<dbReference type="SUPFAM" id="SSF50729">
    <property type="entry name" value="PH domain-like"/>
    <property type="match status" value="1"/>
</dbReference>
<dbReference type="GO" id="GO:0005737">
    <property type="term" value="C:cytoplasm"/>
    <property type="evidence" value="ECO:0007669"/>
    <property type="project" value="UniProtKB-SubCell"/>
</dbReference>
<comment type="subcellular location">
    <subcellularLocation>
        <location evidence="1">Cytoplasm</location>
    </subcellularLocation>
</comment>
<comment type="similarity">
    <text evidence="2">Belongs to the BRAG family.</text>
</comment>
<dbReference type="InterPro" id="IPR023394">
    <property type="entry name" value="Sec7_C_sf"/>
</dbReference>
<keyword evidence="3" id="KW-0963">Cytoplasm</keyword>
<evidence type="ECO:0000256" key="5">
    <source>
        <dbReference type="ARBA" id="ARBA00023054"/>
    </source>
</evidence>
<feature type="compositionally biased region" description="Polar residues" evidence="6">
    <location>
        <begin position="289"/>
        <end position="303"/>
    </location>
</feature>
<feature type="region of interest" description="Disordered" evidence="6">
    <location>
        <begin position="928"/>
        <end position="962"/>
    </location>
</feature>
<dbReference type="InterPro" id="IPR035999">
    <property type="entry name" value="Sec7_dom_sf"/>
</dbReference>
<feature type="domain" description="SEC7" evidence="7">
    <location>
        <begin position="449"/>
        <end position="566"/>
    </location>
</feature>
<feature type="region of interest" description="Disordered" evidence="6">
    <location>
        <begin position="30"/>
        <end position="59"/>
    </location>
</feature>
<protein>
    <submittedName>
        <fullName evidence="8">IQ motif and Sec7 domain ArfGEF 1b</fullName>
    </submittedName>
</protein>
<feature type="region of interest" description="Disordered" evidence="6">
    <location>
        <begin position="173"/>
        <end position="193"/>
    </location>
</feature>
<dbReference type="PANTHER" id="PTHR10663">
    <property type="entry name" value="GUANYL-NUCLEOTIDE EXCHANGE FACTOR"/>
    <property type="match status" value="1"/>
</dbReference>
<evidence type="ECO:0000259" key="7">
    <source>
        <dbReference type="PROSITE" id="PS50190"/>
    </source>
</evidence>
<dbReference type="Gene3D" id="1.10.1000.11">
    <property type="entry name" value="Arf Nucleotide-binding Site Opener,domain 2"/>
    <property type="match status" value="1"/>
</dbReference>
<dbReference type="InterPro" id="IPR000904">
    <property type="entry name" value="Sec7_dom"/>
</dbReference>
<proteinExistence type="inferred from homology"/>
<dbReference type="CDD" id="cd00171">
    <property type="entry name" value="Sec7"/>
    <property type="match status" value="1"/>
</dbReference>
<feature type="compositionally biased region" description="Low complexity" evidence="6">
    <location>
        <begin position="941"/>
        <end position="952"/>
    </location>
</feature>
<keyword evidence="5" id="KW-0175">Coiled coil</keyword>
<evidence type="ECO:0000256" key="4">
    <source>
        <dbReference type="ARBA" id="ARBA00022553"/>
    </source>
</evidence>
<dbReference type="FunFam" id="2.30.29.30:FF:000004">
    <property type="entry name" value="IQ motif and SEC7 domain-containing protein 1"/>
    <property type="match status" value="1"/>
</dbReference>
<evidence type="ECO:0000256" key="6">
    <source>
        <dbReference type="SAM" id="MobiDB-lite"/>
    </source>
</evidence>
<dbReference type="PANTHER" id="PTHR10663:SF342">
    <property type="entry name" value="FI21420P1"/>
    <property type="match status" value="1"/>
</dbReference>
<evidence type="ECO:0000256" key="3">
    <source>
        <dbReference type="ARBA" id="ARBA00022490"/>
    </source>
</evidence>
<dbReference type="Gene3D" id="2.30.29.30">
    <property type="entry name" value="Pleckstrin-homology domain (PH domain)/Phosphotyrosine-binding domain (PTB)"/>
    <property type="match status" value="1"/>
</dbReference>
<feature type="compositionally biased region" description="Polar residues" evidence="6">
    <location>
        <begin position="797"/>
        <end position="813"/>
    </location>
</feature>